<keyword evidence="1 4" id="KW-0808">Transferase</keyword>
<keyword evidence="4" id="KW-0328">Glycosyltransferase</keyword>
<reference evidence="5" key="1">
    <citation type="journal article" date="2019" name="Int. J. Syst. Evol. Microbiol.">
        <title>The Global Catalogue of Microorganisms (GCM) 10K type strain sequencing project: providing services to taxonomists for standard genome sequencing and annotation.</title>
        <authorList>
            <consortium name="The Broad Institute Genomics Platform"/>
            <consortium name="The Broad Institute Genome Sequencing Center for Infectious Disease"/>
            <person name="Wu L."/>
            <person name="Ma J."/>
        </authorList>
    </citation>
    <scope>NUCLEOTIDE SEQUENCE [LARGE SCALE GENOMIC DNA]</scope>
    <source>
        <strain evidence="5">VKM B-3226</strain>
    </source>
</reference>
<dbReference type="PANTHER" id="PTHR46401:SF2">
    <property type="entry name" value="GLYCOSYLTRANSFERASE WBBK-RELATED"/>
    <property type="match status" value="1"/>
</dbReference>
<dbReference type="Pfam" id="PF00534">
    <property type="entry name" value="Glycos_transf_1"/>
    <property type="match status" value="1"/>
</dbReference>
<evidence type="ECO:0000256" key="1">
    <source>
        <dbReference type="ARBA" id="ARBA00022679"/>
    </source>
</evidence>
<dbReference type="CDD" id="cd03801">
    <property type="entry name" value="GT4_PimA-like"/>
    <property type="match status" value="1"/>
</dbReference>
<comment type="caution">
    <text evidence="4">The sequence shown here is derived from an EMBL/GenBank/DDBJ whole genome shotgun (WGS) entry which is preliminary data.</text>
</comment>
<gene>
    <name evidence="4" type="ORF">ACFOMP_01790</name>
</gene>
<evidence type="ECO:0000313" key="4">
    <source>
        <dbReference type="EMBL" id="MFC3568182.1"/>
    </source>
</evidence>
<feature type="domain" description="Glycosyl transferase family 1" evidence="2">
    <location>
        <begin position="165"/>
        <end position="323"/>
    </location>
</feature>
<dbReference type="RefSeq" id="WP_379027674.1">
    <property type="nucleotide sequence ID" value="NZ_JBHRXE010000004.1"/>
</dbReference>
<proteinExistence type="predicted"/>
<sequence length="359" mass="38086">MTRPCAAAFAIPGDIATLTGGYIYERRLLEGLRALGHDMRHLQLPAGFPDPTPAEMAAAVTVLAAEDRPLIIDGLVFGAIDTAGLARVRAPVVAMIHHPLAMETGLDPARRAHLYRTERDNLQLARHVLVPSRHARAMLTKRYDVPAERITIARPGVDPARLAPSPANPPLILSVGILHPRKGHDLLLTALAELADLDWRAVIVGNPWDRAHAAALARQLAESPVANRVTLAGRVDAGRLERLYARASIFALATRYEGHGLVFDEALAHGLPIVSCATGAVPDTVPAAAGLLVPAEDPPAFAAALRRLLGDAPLRVRMGDAAARAGAALPGWTATAATASRVLQDLAAPRSRPAARPRR</sequence>
<evidence type="ECO:0000259" key="3">
    <source>
        <dbReference type="Pfam" id="PF13439"/>
    </source>
</evidence>
<dbReference type="Gene3D" id="3.40.50.2000">
    <property type="entry name" value="Glycogen Phosphorylase B"/>
    <property type="match status" value="2"/>
</dbReference>
<protein>
    <submittedName>
        <fullName evidence="4">Glycosyltransferase family 4 protein</fullName>
        <ecNumber evidence="4">2.4.-.-</ecNumber>
    </submittedName>
</protein>
<dbReference type="InterPro" id="IPR001296">
    <property type="entry name" value="Glyco_trans_1"/>
</dbReference>
<evidence type="ECO:0000259" key="2">
    <source>
        <dbReference type="Pfam" id="PF00534"/>
    </source>
</evidence>
<dbReference type="Proteomes" id="UP001595596">
    <property type="component" value="Unassembled WGS sequence"/>
</dbReference>
<dbReference type="EC" id="2.4.-.-" evidence="4"/>
<organism evidence="4 5">
    <name type="scientific">Paracoccus simplex</name>
    <dbReference type="NCBI Taxonomy" id="2086346"/>
    <lineage>
        <taxon>Bacteria</taxon>
        <taxon>Pseudomonadati</taxon>
        <taxon>Pseudomonadota</taxon>
        <taxon>Alphaproteobacteria</taxon>
        <taxon>Rhodobacterales</taxon>
        <taxon>Paracoccaceae</taxon>
        <taxon>Paracoccus</taxon>
    </lineage>
</organism>
<accession>A0ABV7RXF8</accession>
<keyword evidence="5" id="KW-1185">Reference proteome</keyword>
<dbReference type="Pfam" id="PF13439">
    <property type="entry name" value="Glyco_transf_4"/>
    <property type="match status" value="1"/>
</dbReference>
<dbReference type="PANTHER" id="PTHR46401">
    <property type="entry name" value="GLYCOSYLTRANSFERASE WBBK-RELATED"/>
    <property type="match status" value="1"/>
</dbReference>
<dbReference type="EMBL" id="JBHRXE010000004">
    <property type="protein sequence ID" value="MFC3568182.1"/>
    <property type="molecule type" value="Genomic_DNA"/>
</dbReference>
<evidence type="ECO:0000313" key="5">
    <source>
        <dbReference type="Proteomes" id="UP001595596"/>
    </source>
</evidence>
<dbReference type="SUPFAM" id="SSF53756">
    <property type="entry name" value="UDP-Glycosyltransferase/glycogen phosphorylase"/>
    <property type="match status" value="1"/>
</dbReference>
<feature type="domain" description="Glycosyltransferase subfamily 4-like N-terminal" evidence="3">
    <location>
        <begin position="83"/>
        <end position="161"/>
    </location>
</feature>
<dbReference type="GO" id="GO:0016757">
    <property type="term" value="F:glycosyltransferase activity"/>
    <property type="evidence" value="ECO:0007669"/>
    <property type="project" value="UniProtKB-KW"/>
</dbReference>
<dbReference type="InterPro" id="IPR028098">
    <property type="entry name" value="Glyco_trans_4-like_N"/>
</dbReference>
<name>A0ABV7RXF8_9RHOB</name>